<dbReference type="EMBL" id="PGGM01000029">
    <property type="protein sequence ID" value="PSH55577.1"/>
    <property type="molecule type" value="Genomic_DNA"/>
</dbReference>
<dbReference type="Proteomes" id="UP000241764">
    <property type="component" value="Unassembled WGS sequence"/>
</dbReference>
<sequence length="430" mass="46946">MNQQNVAVIGAGIVGTSIALNLLRRGHHVTIIERQGPGSGTSFGNAGMISPDSCVPLSIPGLLRKVPGYLLNPLGPLAIQPRYLPRVVPYLVRWMRAGKLDRVLKSSDAIMALQSPAFAEYEAMLGPAAFSELIRCDGQLYFWQDNLARQPITDMIWQRHGVSARTLSRDEVRDLVPTLKVKISHAILHERRGHAVNPYRVVCRLAAQVESEGGSIVREEVVRLIPQANGWRLITSIANRSFDTVVVAAGAWSGKLLGPLGYRFPLETERGYHATFPNPNIPAPPFPIICSDRPAAASPIDGDIRIAGTLEFAGLDAPMRPERAEVLVKRIKQIMPDLNVENHSVWMGHRPCLPDHLPIIDRARCHDGLILAFGHAHSGMTSGPQTGRLVADLVGRTPPAIDLTPFRSDRFCLTGAADAGQQLAVWPLLS</sequence>
<dbReference type="PANTHER" id="PTHR13847:SF289">
    <property type="entry name" value="GLYCINE OXIDASE"/>
    <property type="match status" value="1"/>
</dbReference>
<dbReference type="RefSeq" id="WP_106667776.1">
    <property type="nucleotide sequence ID" value="NZ_PGGM01000029.1"/>
</dbReference>
<dbReference type="GO" id="GO:0005737">
    <property type="term" value="C:cytoplasm"/>
    <property type="evidence" value="ECO:0007669"/>
    <property type="project" value="TreeGrafter"/>
</dbReference>
<dbReference type="AlphaFoldDB" id="A0A2P7AMY7"/>
<keyword evidence="1" id="KW-0560">Oxidoreductase</keyword>
<dbReference type="InterPro" id="IPR006076">
    <property type="entry name" value="FAD-dep_OxRdtase"/>
</dbReference>
<dbReference type="SUPFAM" id="SSF51971">
    <property type="entry name" value="Nucleotide-binding domain"/>
    <property type="match status" value="1"/>
</dbReference>
<dbReference type="Gene3D" id="3.50.50.60">
    <property type="entry name" value="FAD/NAD(P)-binding domain"/>
    <property type="match status" value="2"/>
</dbReference>
<keyword evidence="4" id="KW-1185">Reference proteome</keyword>
<organism evidence="3 4">
    <name type="scientific">Phyllobacterium sophorae</name>
    <dbReference type="NCBI Taxonomy" id="1520277"/>
    <lineage>
        <taxon>Bacteria</taxon>
        <taxon>Pseudomonadati</taxon>
        <taxon>Pseudomonadota</taxon>
        <taxon>Alphaproteobacteria</taxon>
        <taxon>Hyphomicrobiales</taxon>
        <taxon>Phyllobacteriaceae</taxon>
        <taxon>Phyllobacterium</taxon>
    </lineage>
</organism>
<gene>
    <name evidence="3" type="ORF">CU103_30580</name>
</gene>
<dbReference type="OrthoDB" id="9805337at2"/>
<evidence type="ECO:0000256" key="1">
    <source>
        <dbReference type="ARBA" id="ARBA00023002"/>
    </source>
</evidence>
<reference evidence="4" key="1">
    <citation type="submission" date="2017-11" db="EMBL/GenBank/DDBJ databases">
        <authorList>
            <person name="Kuznetsova I."/>
            <person name="Sazanova A."/>
            <person name="Chirak E."/>
            <person name="Safronova V."/>
            <person name="Willems A."/>
        </authorList>
    </citation>
    <scope>NUCLEOTIDE SEQUENCE [LARGE SCALE GENOMIC DNA]</scope>
    <source>
        <strain evidence="4">CCBAU 03422</strain>
    </source>
</reference>
<feature type="domain" description="FAD dependent oxidoreductase" evidence="2">
    <location>
        <begin position="6"/>
        <end position="393"/>
    </location>
</feature>
<evidence type="ECO:0000259" key="2">
    <source>
        <dbReference type="Pfam" id="PF01266"/>
    </source>
</evidence>
<proteinExistence type="predicted"/>
<accession>A0A2P7AMY7</accession>
<protein>
    <submittedName>
        <fullName evidence="3">FAD-binding oxidoreductase</fullName>
    </submittedName>
</protein>
<comment type="caution">
    <text evidence="3">The sequence shown here is derived from an EMBL/GenBank/DDBJ whole genome shotgun (WGS) entry which is preliminary data.</text>
</comment>
<dbReference type="InterPro" id="IPR036188">
    <property type="entry name" value="FAD/NAD-bd_sf"/>
</dbReference>
<dbReference type="SUPFAM" id="SSF54373">
    <property type="entry name" value="FAD-linked reductases, C-terminal domain"/>
    <property type="match status" value="1"/>
</dbReference>
<dbReference type="PANTHER" id="PTHR13847">
    <property type="entry name" value="SARCOSINE DEHYDROGENASE-RELATED"/>
    <property type="match status" value="1"/>
</dbReference>
<evidence type="ECO:0000313" key="4">
    <source>
        <dbReference type="Proteomes" id="UP000241764"/>
    </source>
</evidence>
<evidence type="ECO:0000313" key="3">
    <source>
        <dbReference type="EMBL" id="PSH55577.1"/>
    </source>
</evidence>
<dbReference type="Pfam" id="PF01266">
    <property type="entry name" value="DAO"/>
    <property type="match status" value="1"/>
</dbReference>
<name>A0A2P7AMY7_9HYPH</name>
<dbReference type="GO" id="GO:0016491">
    <property type="term" value="F:oxidoreductase activity"/>
    <property type="evidence" value="ECO:0007669"/>
    <property type="project" value="UniProtKB-KW"/>
</dbReference>
<dbReference type="Gene3D" id="3.30.9.10">
    <property type="entry name" value="D-Amino Acid Oxidase, subunit A, domain 2"/>
    <property type="match status" value="1"/>
</dbReference>